<evidence type="ECO:0000313" key="1">
    <source>
        <dbReference type="EMBL" id="KAK8085788.1"/>
    </source>
</evidence>
<dbReference type="EMBL" id="JAQQWN010000005">
    <property type="protein sequence ID" value="KAK8085788.1"/>
    <property type="molecule type" value="Genomic_DNA"/>
</dbReference>
<dbReference type="Proteomes" id="UP001433268">
    <property type="component" value="Unassembled WGS sequence"/>
</dbReference>
<dbReference type="RefSeq" id="XP_066670297.1">
    <property type="nucleotide sequence ID" value="XM_066811374.1"/>
</dbReference>
<comment type="caution">
    <text evidence="1">The sequence shown here is derived from an EMBL/GenBank/DDBJ whole genome shotgun (WGS) entry which is preliminary data.</text>
</comment>
<reference evidence="1 2" key="1">
    <citation type="submission" date="2023-01" db="EMBL/GenBank/DDBJ databases">
        <title>Analysis of 21 Apiospora genomes using comparative genomics revels a genus with tremendous synthesis potential of carbohydrate active enzymes and secondary metabolites.</title>
        <authorList>
            <person name="Sorensen T."/>
        </authorList>
    </citation>
    <scope>NUCLEOTIDE SEQUENCE [LARGE SCALE GENOMIC DNA]</scope>
    <source>
        <strain evidence="1 2">CBS 114990</strain>
    </source>
</reference>
<organism evidence="1 2">
    <name type="scientific">Apiospora hydei</name>
    <dbReference type="NCBI Taxonomy" id="1337664"/>
    <lineage>
        <taxon>Eukaryota</taxon>
        <taxon>Fungi</taxon>
        <taxon>Dikarya</taxon>
        <taxon>Ascomycota</taxon>
        <taxon>Pezizomycotina</taxon>
        <taxon>Sordariomycetes</taxon>
        <taxon>Xylariomycetidae</taxon>
        <taxon>Amphisphaeriales</taxon>
        <taxon>Apiosporaceae</taxon>
        <taxon>Apiospora</taxon>
    </lineage>
</organism>
<gene>
    <name evidence="1" type="ORF">PG997_007059</name>
</gene>
<name>A0ABR1WSB0_9PEZI</name>
<dbReference type="GeneID" id="92044434"/>
<keyword evidence="2" id="KW-1185">Reference proteome</keyword>
<sequence>MTNAVYPIRFKSTVRCNQPPGIVGSLVKVEFLNGQVSDAEDHFVIRLQNLFNAFQQRVHIAGRSLS</sequence>
<protein>
    <submittedName>
        <fullName evidence="1">Uncharacterized protein</fullName>
    </submittedName>
</protein>
<accession>A0ABR1WSB0</accession>
<proteinExistence type="predicted"/>
<evidence type="ECO:0000313" key="2">
    <source>
        <dbReference type="Proteomes" id="UP001433268"/>
    </source>
</evidence>